<evidence type="ECO:0000256" key="3">
    <source>
        <dbReference type="ARBA" id="ARBA00022722"/>
    </source>
</evidence>
<gene>
    <name evidence="6" type="ORF">F6X38_00675</name>
</gene>
<evidence type="ECO:0000256" key="5">
    <source>
        <dbReference type="ARBA" id="ARBA00022801"/>
    </source>
</evidence>
<reference evidence="6 7" key="1">
    <citation type="submission" date="2019-09" db="EMBL/GenBank/DDBJ databases">
        <title>YIM 132180 draft genome.</title>
        <authorList>
            <person name="Zhang K."/>
        </authorList>
    </citation>
    <scope>NUCLEOTIDE SEQUENCE [LARGE SCALE GENOMIC DNA]</scope>
    <source>
        <strain evidence="6 7">YIM 132180</strain>
    </source>
</reference>
<evidence type="ECO:0000256" key="2">
    <source>
        <dbReference type="ARBA" id="ARBA00022649"/>
    </source>
</evidence>
<sequence>MTEKDDSRPYLRDILTWGGRLAAHVAGSTQDAFLRDDQKQDAVLYCLTVIGEASGQVLKRSPGLSAQAAGFDLKQAHRMRNVAAHGYSSVDYGTVWETAVRDVPRLVEHARRLHLDD</sequence>
<evidence type="ECO:0000256" key="1">
    <source>
        <dbReference type="ARBA" id="ARBA00022553"/>
    </source>
</evidence>
<accession>A0A7V7PSS6</accession>
<keyword evidence="5" id="KW-0378">Hydrolase</keyword>
<dbReference type="GO" id="GO:0000166">
    <property type="term" value="F:nucleotide binding"/>
    <property type="evidence" value="ECO:0007669"/>
    <property type="project" value="UniProtKB-KW"/>
</dbReference>
<dbReference type="PANTHER" id="PTHR34139:SF1">
    <property type="entry name" value="RNASE MJ1380-RELATED"/>
    <property type="match status" value="1"/>
</dbReference>
<organism evidence="6 7">
    <name type="scientific">Plantimonas leprariae</name>
    <dbReference type="NCBI Taxonomy" id="2615207"/>
    <lineage>
        <taxon>Bacteria</taxon>
        <taxon>Pseudomonadati</taxon>
        <taxon>Pseudomonadota</taxon>
        <taxon>Alphaproteobacteria</taxon>
        <taxon>Hyphomicrobiales</taxon>
        <taxon>Aurantimonadaceae</taxon>
        <taxon>Plantimonas</taxon>
    </lineage>
</organism>
<dbReference type="GO" id="GO:0110001">
    <property type="term" value="C:toxin-antitoxin complex"/>
    <property type="evidence" value="ECO:0007669"/>
    <property type="project" value="InterPro"/>
</dbReference>
<evidence type="ECO:0000313" key="7">
    <source>
        <dbReference type="Proteomes" id="UP000432089"/>
    </source>
</evidence>
<protein>
    <submittedName>
        <fullName evidence="6">DUF86 domain-containing protein</fullName>
    </submittedName>
</protein>
<dbReference type="GO" id="GO:0004540">
    <property type="term" value="F:RNA nuclease activity"/>
    <property type="evidence" value="ECO:0007669"/>
    <property type="project" value="InterPro"/>
</dbReference>
<keyword evidence="2" id="KW-1277">Toxin-antitoxin system</keyword>
<name>A0A7V7PSS6_9HYPH</name>
<dbReference type="AlphaFoldDB" id="A0A7V7PSS6"/>
<dbReference type="RefSeq" id="WP_150967612.1">
    <property type="nucleotide sequence ID" value="NZ_VZDO01000001.1"/>
</dbReference>
<dbReference type="Pfam" id="PF01934">
    <property type="entry name" value="HepT-like"/>
    <property type="match status" value="1"/>
</dbReference>
<keyword evidence="3" id="KW-0540">Nuclease</keyword>
<dbReference type="Proteomes" id="UP000432089">
    <property type="component" value="Unassembled WGS sequence"/>
</dbReference>
<dbReference type="GO" id="GO:0016787">
    <property type="term" value="F:hydrolase activity"/>
    <property type="evidence" value="ECO:0007669"/>
    <property type="project" value="UniProtKB-KW"/>
</dbReference>
<dbReference type="EMBL" id="VZDO01000001">
    <property type="protein sequence ID" value="KAB0682640.1"/>
    <property type="molecule type" value="Genomic_DNA"/>
</dbReference>
<keyword evidence="4" id="KW-0547">Nucleotide-binding</keyword>
<dbReference type="InterPro" id="IPR051813">
    <property type="entry name" value="HepT_RNase_toxin"/>
</dbReference>
<comment type="caution">
    <text evidence="6">The sequence shown here is derived from an EMBL/GenBank/DDBJ whole genome shotgun (WGS) entry which is preliminary data.</text>
</comment>
<proteinExistence type="predicted"/>
<dbReference type="InterPro" id="IPR008201">
    <property type="entry name" value="HepT-like"/>
</dbReference>
<dbReference type="PANTHER" id="PTHR34139">
    <property type="entry name" value="UPF0331 PROTEIN MJ0127"/>
    <property type="match status" value="1"/>
</dbReference>
<evidence type="ECO:0000256" key="4">
    <source>
        <dbReference type="ARBA" id="ARBA00022741"/>
    </source>
</evidence>
<evidence type="ECO:0000313" key="6">
    <source>
        <dbReference type="EMBL" id="KAB0682640.1"/>
    </source>
</evidence>
<keyword evidence="7" id="KW-1185">Reference proteome</keyword>
<keyword evidence="1" id="KW-0597">Phosphoprotein</keyword>